<dbReference type="GO" id="GO:0046872">
    <property type="term" value="F:metal ion binding"/>
    <property type="evidence" value="ECO:0007669"/>
    <property type="project" value="InterPro"/>
</dbReference>
<gene>
    <name evidence="6" type="ORF">AN218_21550</name>
</gene>
<comment type="caution">
    <text evidence="6">The sequence shown here is derived from an EMBL/GenBank/DDBJ whole genome shotgun (WGS) entry which is preliminary data.</text>
</comment>
<dbReference type="EMBL" id="LJGW01000362">
    <property type="protein sequence ID" value="OEV09544.1"/>
    <property type="molecule type" value="Genomic_DNA"/>
</dbReference>
<accession>A0A1E7L046</accession>
<dbReference type="PANTHER" id="PTHR43585:SF2">
    <property type="entry name" value="ATP-GRASP ENZYME FSQD"/>
    <property type="match status" value="1"/>
</dbReference>
<feature type="domain" description="ATP-grasp" evidence="5">
    <location>
        <begin position="109"/>
        <end position="322"/>
    </location>
</feature>
<protein>
    <submittedName>
        <fullName evidence="6">Biotin carboxylase</fullName>
    </submittedName>
</protein>
<keyword evidence="2 4" id="KW-0547">Nucleotide-binding</keyword>
<dbReference type="SUPFAM" id="SSF56059">
    <property type="entry name" value="Glutathione synthetase ATP-binding domain-like"/>
    <property type="match status" value="1"/>
</dbReference>
<evidence type="ECO:0000259" key="5">
    <source>
        <dbReference type="PROSITE" id="PS50975"/>
    </source>
</evidence>
<sequence length="434" mass="48579">MSARTRNVFVLGLDERNRELLHDLPHLAAYRFHPLLSKEELTEDAEVPLRRLMEKAERKLQDFDGPVDAIVGYWDFPVSSMVPILSERYGLHSAPLEAVVKCEHKYWSRLEQQKATDAHPPFGLVDLDDPAPPPGIAFPMWLKPVKSMSSELAFRVTDEKEFAEAAEEIRKGIGGIGEAFDDVLSLLDLPPEIEAAGGQACLAEQEVSGHEITVEGYCSGGTPHVYGVIDSLLYPETSSFLRYQYPSQVPDEVAARVTDIAERVVRQVGLCDSTFNIEYFWDPERDRIDIVEINPRLSQSHAPLFEYVDGVPNHQCMISLALGEDPRLPHRQGPYGIAGKWFLRRFSDGYVRRSPGPGDIERVRREVPGAIVDVVAEEGARLSELPMQDSYSYELAAVYLGAEDEAGLKEKYRRCVELLPFEFEGSEGSEGSEG</sequence>
<dbReference type="RefSeq" id="WP_070018554.1">
    <property type="nucleotide sequence ID" value="NZ_LJGW01000362.1"/>
</dbReference>
<dbReference type="PROSITE" id="PS50975">
    <property type="entry name" value="ATP_GRASP"/>
    <property type="match status" value="1"/>
</dbReference>
<dbReference type="Gene3D" id="3.30.470.20">
    <property type="entry name" value="ATP-grasp fold, B domain"/>
    <property type="match status" value="1"/>
</dbReference>
<dbReference type="InterPro" id="IPR011761">
    <property type="entry name" value="ATP-grasp"/>
</dbReference>
<dbReference type="Pfam" id="PF13535">
    <property type="entry name" value="ATP-grasp_4"/>
    <property type="match status" value="1"/>
</dbReference>
<reference evidence="6 7" key="1">
    <citation type="journal article" date="2016" name="Front. Microbiol.">
        <title>Comparative Genomics Analysis of Streptomyces Species Reveals Their Adaptation to the Marine Environment and Their Diversity at the Genomic Level.</title>
        <authorList>
            <person name="Tian X."/>
            <person name="Zhang Z."/>
            <person name="Yang T."/>
            <person name="Chen M."/>
            <person name="Li J."/>
            <person name="Chen F."/>
            <person name="Yang J."/>
            <person name="Li W."/>
            <person name="Zhang B."/>
            <person name="Zhang Z."/>
            <person name="Wu J."/>
            <person name="Zhang C."/>
            <person name="Long L."/>
            <person name="Xiao J."/>
        </authorList>
    </citation>
    <scope>NUCLEOTIDE SEQUENCE [LARGE SCALE GENOMIC DNA]</scope>
    <source>
        <strain evidence="6 7">SCSIO 10429</strain>
    </source>
</reference>
<evidence type="ECO:0000256" key="1">
    <source>
        <dbReference type="ARBA" id="ARBA00022598"/>
    </source>
</evidence>
<proteinExistence type="predicted"/>
<evidence type="ECO:0000313" key="6">
    <source>
        <dbReference type="EMBL" id="OEV09544.1"/>
    </source>
</evidence>
<keyword evidence="1" id="KW-0436">Ligase</keyword>
<keyword evidence="3 4" id="KW-0067">ATP-binding</keyword>
<name>A0A1E7L046_9ACTN</name>
<evidence type="ECO:0000256" key="3">
    <source>
        <dbReference type="ARBA" id="ARBA00022840"/>
    </source>
</evidence>
<dbReference type="PATRIC" id="fig|518642.10.peg.5256"/>
<dbReference type="InterPro" id="IPR052032">
    <property type="entry name" value="ATP-dep_AA_Ligase"/>
</dbReference>
<organism evidence="6 7">
    <name type="scientific">Streptomyces nanshensis</name>
    <dbReference type="NCBI Taxonomy" id="518642"/>
    <lineage>
        <taxon>Bacteria</taxon>
        <taxon>Bacillati</taxon>
        <taxon>Actinomycetota</taxon>
        <taxon>Actinomycetes</taxon>
        <taxon>Kitasatosporales</taxon>
        <taxon>Streptomycetaceae</taxon>
        <taxon>Streptomyces</taxon>
    </lineage>
</organism>
<dbReference type="GO" id="GO:0005524">
    <property type="term" value="F:ATP binding"/>
    <property type="evidence" value="ECO:0007669"/>
    <property type="project" value="UniProtKB-UniRule"/>
</dbReference>
<evidence type="ECO:0000256" key="4">
    <source>
        <dbReference type="PROSITE-ProRule" id="PRU00409"/>
    </source>
</evidence>
<dbReference type="AlphaFoldDB" id="A0A1E7L046"/>
<evidence type="ECO:0000313" key="7">
    <source>
        <dbReference type="Proteomes" id="UP000176005"/>
    </source>
</evidence>
<dbReference type="Proteomes" id="UP000176005">
    <property type="component" value="Unassembled WGS sequence"/>
</dbReference>
<dbReference type="GO" id="GO:0016874">
    <property type="term" value="F:ligase activity"/>
    <property type="evidence" value="ECO:0007669"/>
    <property type="project" value="UniProtKB-KW"/>
</dbReference>
<keyword evidence="7" id="KW-1185">Reference proteome</keyword>
<dbReference type="PANTHER" id="PTHR43585">
    <property type="entry name" value="FUMIPYRROLE BIOSYNTHESIS PROTEIN C"/>
    <property type="match status" value="1"/>
</dbReference>
<evidence type="ECO:0000256" key="2">
    <source>
        <dbReference type="ARBA" id="ARBA00022741"/>
    </source>
</evidence>